<dbReference type="KEGG" id="loa:LOAG_16108"/>
<keyword evidence="1" id="KW-1133">Transmembrane helix</keyword>
<proteinExistence type="predicted"/>
<evidence type="ECO:0000256" key="1">
    <source>
        <dbReference type="SAM" id="Phobius"/>
    </source>
</evidence>
<reference evidence="2" key="1">
    <citation type="submission" date="2012-04" db="EMBL/GenBank/DDBJ databases">
        <title>The Genome Sequence of Loa loa.</title>
        <authorList>
            <consortium name="The Broad Institute Genome Sequencing Platform"/>
            <consortium name="Broad Institute Genome Sequencing Center for Infectious Disease"/>
            <person name="Nutman T.B."/>
            <person name="Fink D.L."/>
            <person name="Russ C."/>
            <person name="Young S."/>
            <person name="Zeng Q."/>
            <person name="Gargeya S."/>
            <person name="Alvarado L."/>
            <person name="Berlin A."/>
            <person name="Chapman S.B."/>
            <person name="Chen Z."/>
            <person name="Freedman E."/>
            <person name="Gellesch M."/>
            <person name="Goldberg J."/>
            <person name="Griggs A."/>
            <person name="Gujja S."/>
            <person name="Heilman E.R."/>
            <person name="Heiman D."/>
            <person name="Howarth C."/>
            <person name="Mehta T."/>
            <person name="Neiman D."/>
            <person name="Pearson M."/>
            <person name="Roberts A."/>
            <person name="Saif S."/>
            <person name="Shea T."/>
            <person name="Shenoy N."/>
            <person name="Sisk P."/>
            <person name="Stolte C."/>
            <person name="Sykes S."/>
            <person name="White J."/>
            <person name="Yandava C."/>
            <person name="Haas B."/>
            <person name="Henn M.R."/>
            <person name="Nusbaum C."/>
            <person name="Birren B."/>
        </authorList>
    </citation>
    <scope>NUCLEOTIDE SEQUENCE [LARGE SCALE GENOMIC DNA]</scope>
</reference>
<sequence length="53" mass="6199">WVHANQIIVLLNVGQLMRGIIIGLRKVVLKDHLVLIWVAIMIIFRIIFYAFVK</sequence>
<evidence type="ECO:0000313" key="2">
    <source>
        <dbReference type="EMBL" id="EFO12425.1"/>
    </source>
</evidence>
<name>A0A1S0TE48_LOALO</name>
<feature type="non-terminal residue" evidence="2">
    <location>
        <position position="53"/>
    </location>
</feature>
<feature type="transmembrane region" description="Helical" evidence="1">
    <location>
        <begin position="34"/>
        <end position="52"/>
    </location>
</feature>
<organism evidence="2">
    <name type="scientific">Loa loa</name>
    <name type="common">Eye worm</name>
    <name type="synonym">Filaria loa</name>
    <dbReference type="NCBI Taxonomy" id="7209"/>
    <lineage>
        <taxon>Eukaryota</taxon>
        <taxon>Metazoa</taxon>
        <taxon>Ecdysozoa</taxon>
        <taxon>Nematoda</taxon>
        <taxon>Chromadorea</taxon>
        <taxon>Rhabditida</taxon>
        <taxon>Spirurina</taxon>
        <taxon>Spiruromorpha</taxon>
        <taxon>Filarioidea</taxon>
        <taxon>Onchocercidae</taxon>
        <taxon>Loa</taxon>
    </lineage>
</organism>
<feature type="non-terminal residue" evidence="2">
    <location>
        <position position="1"/>
    </location>
</feature>
<dbReference type="EMBL" id="JH712289">
    <property type="protein sequence ID" value="EFO12425.1"/>
    <property type="molecule type" value="Genomic_DNA"/>
</dbReference>
<protein>
    <submittedName>
        <fullName evidence="2">Uncharacterized protein</fullName>
    </submittedName>
</protein>
<dbReference type="RefSeq" id="XP_003151644.1">
    <property type="nucleotide sequence ID" value="XM_003151596.1"/>
</dbReference>
<keyword evidence="1" id="KW-0472">Membrane</keyword>
<dbReference type="GeneID" id="9953605"/>
<keyword evidence="1" id="KW-0812">Transmembrane</keyword>
<gene>
    <name evidence="2" type="ORF">LOAG_16108</name>
</gene>
<dbReference type="InParanoid" id="A0A1S0TE48"/>
<dbReference type="CTD" id="9953605"/>
<accession>A0A1S0TE48</accession>
<dbReference type="AlphaFoldDB" id="A0A1S0TE48"/>